<proteinExistence type="predicted"/>
<reference evidence="2" key="1">
    <citation type="submission" date="2021-10" db="EMBL/GenBank/DDBJ databases">
        <title>De novo Genome Assembly of Clathrus columnatus (Basidiomycota, Fungi) Using Illumina and Nanopore Sequence Data.</title>
        <authorList>
            <person name="Ogiso-Tanaka E."/>
            <person name="Itagaki H."/>
            <person name="Hosoya T."/>
            <person name="Hosaka K."/>
        </authorList>
    </citation>
    <scope>NUCLEOTIDE SEQUENCE</scope>
    <source>
        <strain evidence="2">MO-923</strain>
    </source>
</reference>
<keyword evidence="1" id="KW-1133">Transmembrane helix</keyword>
<keyword evidence="1" id="KW-0472">Membrane</keyword>
<accession>A0AAV5A587</accession>
<name>A0AAV5A587_9AGAM</name>
<comment type="caution">
    <text evidence="2">The sequence shown here is derived from an EMBL/GenBank/DDBJ whole genome shotgun (WGS) entry which is preliminary data.</text>
</comment>
<dbReference type="Proteomes" id="UP001050691">
    <property type="component" value="Unassembled WGS sequence"/>
</dbReference>
<evidence type="ECO:0000313" key="3">
    <source>
        <dbReference type="Proteomes" id="UP001050691"/>
    </source>
</evidence>
<gene>
    <name evidence="2" type="ORF">Clacol_002620</name>
</gene>
<organism evidence="2 3">
    <name type="scientific">Clathrus columnatus</name>
    <dbReference type="NCBI Taxonomy" id="1419009"/>
    <lineage>
        <taxon>Eukaryota</taxon>
        <taxon>Fungi</taxon>
        <taxon>Dikarya</taxon>
        <taxon>Basidiomycota</taxon>
        <taxon>Agaricomycotina</taxon>
        <taxon>Agaricomycetes</taxon>
        <taxon>Phallomycetidae</taxon>
        <taxon>Phallales</taxon>
        <taxon>Clathraceae</taxon>
        <taxon>Clathrus</taxon>
    </lineage>
</organism>
<keyword evidence="3" id="KW-1185">Reference proteome</keyword>
<protein>
    <submittedName>
        <fullName evidence="2">Uncharacterized protein</fullName>
    </submittedName>
</protein>
<dbReference type="EMBL" id="BPWL01000003">
    <property type="protein sequence ID" value="GJJ08404.1"/>
    <property type="molecule type" value="Genomic_DNA"/>
</dbReference>
<sequence length="226" mass="25529">MLRPLTSLGIKREIYSRPPDWWAKYTCSAIGAENVFKRWTQEVDHPVKTEDQTVKRELRPFRQRAVLSLAIVGFGTGLGILFISGRSRIIKRMYGIFPPTVNSKKGNVAAGGEMTHLVLETFGNFSRQEKTIPKELCQTLPSKKNNELRLQVHGDSVYWIGLDNAKVDGQSTSDSTAARDKLKELLGGEKIMAQREAIRLKELERAKKEEDLAKEAQENLFAKSRA</sequence>
<dbReference type="AlphaFoldDB" id="A0AAV5A587"/>
<feature type="transmembrane region" description="Helical" evidence="1">
    <location>
        <begin position="65"/>
        <end position="83"/>
    </location>
</feature>
<keyword evidence="1" id="KW-0812">Transmembrane</keyword>
<evidence type="ECO:0000313" key="2">
    <source>
        <dbReference type="EMBL" id="GJJ08404.1"/>
    </source>
</evidence>
<evidence type="ECO:0000256" key="1">
    <source>
        <dbReference type="SAM" id="Phobius"/>
    </source>
</evidence>